<gene>
    <name evidence="5" type="ORF">PFTANZ_06562</name>
</gene>
<dbReference type="EMBL" id="KI927134">
    <property type="protein sequence ID" value="ETW32717.1"/>
    <property type="molecule type" value="Genomic_DNA"/>
</dbReference>
<name>A0A024VW74_PLAFA</name>
<evidence type="ECO:0000313" key="6">
    <source>
        <dbReference type="Proteomes" id="UP000030708"/>
    </source>
</evidence>
<dbReference type="Gene3D" id="1.20.1310.20">
    <property type="entry name" value="Duffy-antigen binding domain"/>
    <property type="match status" value="2"/>
</dbReference>
<organism evidence="5 6">
    <name type="scientific">Plasmodium falciparum Tanzania</name>
    <name type="common">2000708</name>
    <dbReference type="NCBI Taxonomy" id="1036725"/>
    <lineage>
        <taxon>Eukaryota</taxon>
        <taxon>Sar</taxon>
        <taxon>Alveolata</taxon>
        <taxon>Apicomplexa</taxon>
        <taxon>Aconoidasida</taxon>
        <taxon>Haemosporida</taxon>
        <taxon>Plasmodiidae</taxon>
        <taxon>Plasmodium</taxon>
        <taxon>Plasmodium (Laverania)</taxon>
    </lineage>
</organism>
<evidence type="ECO:0000259" key="2">
    <source>
        <dbReference type="Pfam" id="PF03011"/>
    </source>
</evidence>
<feature type="domain" description="Duffy-binding-like" evidence="2">
    <location>
        <begin position="67"/>
        <end position="208"/>
    </location>
</feature>
<dbReference type="Gene3D" id="1.20.58.1930">
    <property type="match status" value="1"/>
</dbReference>
<proteinExistence type="predicted"/>
<dbReference type="Gene3D" id="1.20.58.830">
    <property type="match status" value="2"/>
</dbReference>
<dbReference type="Pfam" id="PF03011">
    <property type="entry name" value="PFEMP"/>
    <property type="match status" value="1"/>
</dbReference>
<feature type="domain" description="Duffy-antigen binding" evidence="3">
    <location>
        <begin position="845"/>
        <end position="1025"/>
    </location>
</feature>
<evidence type="ECO:0000259" key="4">
    <source>
        <dbReference type="Pfam" id="PF21807"/>
    </source>
</evidence>
<protein>
    <submittedName>
        <fullName evidence="5">Uncharacterized protein</fullName>
    </submittedName>
</protein>
<dbReference type="InterPro" id="IPR004258">
    <property type="entry name" value="DBL"/>
</dbReference>
<dbReference type="Pfam" id="PF05424">
    <property type="entry name" value="Duffy_binding"/>
    <property type="match status" value="2"/>
</dbReference>
<dbReference type="Pfam" id="PF21807">
    <property type="entry name" value="PfEMP1_CIDRalpha1_dom"/>
    <property type="match status" value="1"/>
</dbReference>
<reference evidence="5 6" key="1">
    <citation type="submission" date="2013-02" db="EMBL/GenBank/DDBJ databases">
        <title>The Genome Annotation of Plasmodium falciparum Tanzania (2000708).</title>
        <authorList>
            <consortium name="The Broad Institute Genome Sequencing Platform"/>
            <consortium name="The Broad Institute Genome Sequencing Center for Infectious Disease"/>
            <person name="Neafsey D."/>
            <person name="Hoffman S."/>
            <person name="Volkman S."/>
            <person name="Rosenthal P."/>
            <person name="Walker B."/>
            <person name="Young S.K."/>
            <person name="Zeng Q."/>
            <person name="Gargeya S."/>
            <person name="Fitzgerald M."/>
            <person name="Haas B."/>
            <person name="Abouelleil A."/>
            <person name="Allen A.W."/>
            <person name="Alvarado L."/>
            <person name="Arachchi H.M."/>
            <person name="Berlin A.M."/>
            <person name="Chapman S.B."/>
            <person name="Gainer-Dewar J."/>
            <person name="Goldberg J."/>
            <person name="Griggs A."/>
            <person name="Gujja S."/>
            <person name="Hansen M."/>
            <person name="Howarth C."/>
            <person name="Imamovic A."/>
            <person name="Ireland A."/>
            <person name="Larimer J."/>
            <person name="McCowan C."/>
            <person name="Murphy C."/>
            <person name="Pearson M."/>
            <person name="Poon T.W."/>
            <person name="Priest M."/>
            <person name="Roberts A."/>
            <person name="Saif S."/>
            <person name="Shea T."/>
            <person name="Sisk P."/>
            <person name="Sykes S."/>
            <person name="Wortman J."/>
            <person name="Nusbaum C."/>
            <person name="Birren B."/>
        </authorList>
    </citation>
    <scope>NUCLEOTIDE SEQUENCE [LARGE SCALE GENOMIC DNA]</scope>
    <source>
        <strain evidence="6">Tanzania (2000708)</strain>
    </source>
</reference>
<reference evidence="5 6" key="2">
    <citation type="submission" date="2013-02" db="EMBL/GenBank/DDBJ databases">
        <title>The Genome Sequence of Plasmodium falciparum Tanzania (2000708).</title>
        <authorList>
            <consortium name="The Broad Institute Genome Sequencing Platform"/>
            <consortium name="The Broad Institute Genome Sequencing Center for Infectious Disease"/>
            <person name="Neafsey D."/>
            <person name="Cheeseman I."/>
            <person name="Volkman S."/>
            <person name="Adams J."/>
            <person name="Walker B."/>
            <person name="Young S.K."/>
            <person name="Zeng Q."/>
            <person name="Gargeya S."/>
            <person name="Fitzgerald M."/>
            <person name="Haas B."/>
            <person name="Abouelleil A."/>
            <person name="Alvarado L."/>
            <person name="Arachchi H.M."/>
            <person name="Berlin A.M."/>
            <person name="Chapman S.B."/>
            <person name="Dewar J."/>
            <person name="Goldberg J."/>
            <person name="Griggs A."/>
            <person name="Gujja S."/>
            <person name="Hansen M."/>
            <person name="Howarth C."/>
            <person name="Imamovic A."/>
            <person name="Larimer J."/>
            <person name="McCowan C."/>
            <person name="Murphy C."/>
            <person name="Neiman D."/>
            <person name="Pearson M."/>
            <person name="Priest M."/>
            <person name="Roberts A."/>
            <person name="Saif S."/>
            <person name="Shea T."/>
            <person name="Sisk P."/>
            <person name="Sykes S."/>
            <person name="Wortman J."/>
            <person name="Nusbaum C."/>
            <person name="Birren B."/>
        </authorList>
    </citation>
    <scope>NUCLEOTIDE SEQUENCE [LARGE SCALE GENOMIC DNA]</scope>
    <source>
        <strain evidence="6">Tanzania (2000708)</strain>
    </source>
</reference>
<dbReference type="InterPro" id="IPR008602">
    <property type="entry name" value="Duffy-antigen-binding"/>
</dbReference>
<dbReference type="InterPro" id="IPR042202">
    <property type="entry name" value="Duffy-ag-bd_sf"/>
</dbReference>
<dbReference type="AlphaFoldDB" id="A0A024VW74"/>
<accession>A0A024VW74</accession>
<evidence type="ECO:0000259" key="3">
    <source>
        <dbReference type="Pfam" id="PF05424"/>
    </source>
</evidence>
<feature type="domain" description="Duffy-antigen binding" evidence="3">
    <location>
        <begin position="337"/>
        <end position="518"/>
    </location>
</feature>
<sequence length="1137" mass="131653">MWGRIGNEQGDITKKLEEFCNISTKYEGKNYENWQCYYKNKNKNKCKMEPNSKKDKDKPKITKFHNFFEFWVTYLLTDTILWNDKFKTCMNNTNITDCSDGCNKHCVCFDKWVKQKEQEWNKIKELLTKEQNMVQQYYHKINYHFQGYFFHVMDKLNHDEAKWKELTQELKKKIDSSKGNEGTKDSQDAIKVLLDYLKEKSTICKDNNTIEACSSNMNPQKNPCANNSTTTTGGDNKHATVKQIAQYLKRKAYYEANKRSDGLHKLKGKAHEGIYKRGAKKNDFKDNLCRIMIKHSNRDTRRSKQPCAGKDGQRTMFQLLKGWENGRKVTEKHLYDVFLPPRRQHFCTSNLEYLINGVHQKILKIQKGKINHSFLVHVLLAAKMDAQEIITRYKNQNGLSGKRESIEPEHKEAMCRAIRYSFADIGDIIRGRDLWNRDESIKNLEPKLKHIFGKIKDKLPNGIKHNYEDPNYIKLREDWWEANRHQVWESMKCAMKNGITCGSSDHTPLDDYIPQKLRWMTEWAEWYCKVQKKAYKELKDGCQKCMDKDASCWKGESVCEKCTAACDAYKEKIEPWRIQWETVSAIYQILYKDAEIYAGNGGPGYYNTKVQKEDKPVVDFLYELHLQNGGKKGPPAATHPSKSVTTLVKRDTTVDTPSTVYSTAEGYVHQELPNVGCVSQKFFCNTNGNEDKYVFREKPKDHDEACKCENNTKPTAPKRTLPSTQNPCVNGGDSSGAQITSVRDVAEEMQKEVHEGMLKRSGDKSGKGDKSCLEGDINKAQFENGTKGSALKGDICRLEKQHTNAKSSRGYTYKGPCTGKDGDHKMFEVKDGWKSGKEIEIADDVYLPPRREHFCTSNLENLNTDASGLKGDKAMHTLLVYVLLAAKEQADFIKEKYTNKKNPHDFSDDATKCRAMKYSFADIGDIIKGTDLWDQNKGEKDTQRNLEQIFEKIKDELGSKYTGDETKPPYKQLRSDWWEANRDQVWEAMKCHINDLKDLSIDKSKSHCGYSDHTPLDDYIPQRLRWMTEWAEWYCKVQKKAYEELVKGCKECKGGKCMNGDPKCTTCMSACAEYWKKIQPWKQQWEKIKEKYNDLYKRATESGGPIKSNDPKDQEAIEFLSKLQKKFVVGDECMDFT</sequence>
<dbReference type="SUPFAM" id="SSF140924">
    <property type="entry name" value="Duffy binding domain-like"/>
    <property type="match status" value="3"/>
</dbReference>
<evidence type="ECO:0000313" key="5">
    <source>
        <dbReference type="EMBL" id="ETW32717.1"/>
    </source>
</evidence>
<feature type="domain" description="PfEMP1 CIDRalpha1" evidence="4">
    <location>
        <begin position="6"/>
        <end position="55"/>
    </location>
</feature>
<dbReference type="GO" id="GO:0046789">
    <property type="term" value="F:host cell surface receptor binding"/>
    <property type="evidence" value="ECO:0007669"/>
    <property type="project" value="InterPro"/>
</dbReference>
<dbReference type="OrthoDB" id="10530068at2759"/>
<evidence type="ECO:0000256" key="1">
    <source>
        <dbReference type="SAM" id="MobiDB-lite"/>
    </source>
</evidence>
<dbReference type="GO" id="GO:0016020">
    <property type="term" value="C:membrane"/>
    <property type="evidence" value="ECO:0007669"/>
    <property type="project" value="InterPro"/>
</dbReference>
<feature type="region of interest" description="Disordered" evidence="1">
    <location>
        <begin position="711"/>
        <end position="736"/>
    </location>
</feature>
<dbReference type="Proteomes" id="UP000030708">
    <property type="component" value="Unassembled WGS sequence"/>
</dbReference>
<dbReference type="InterPro" id="IPR049158">
    <property type="entry name" value="PfEMP1_CIDRalpha1_dom"/>
</dbReference>